<dbReference type="AlphaFoldDB" id="A0A9P6YPQ2"/>
<gene>
    <name evidence="2" type="ORF">G6F51_000408</name>
</gene>
<evidence type="ECO:0000313" key="3">
    <source>
        <dbReference type="Proteomes" id="UP000717996"/>
    </source>
</evidence>
<evidence type="ECO:0000313" key="2">
    <source>
        <dbReference type="EMBL" id="KAG1553737.1"/>
    </source>
</evidence>
<feature type="transmembrane region" description="Helical" evidence="1">
    <location>
        <begin position="7"/>
        <end position="27"/>
    </location>
</feature>
<keyword evidence="1" id="KW-0812">Transmembrane</keyword>
<feature type="transmembrane region" description="Helical" evidence="1">
    <location>
        <begin position="77"/>
        <end position="95"/>
    </location>
</feature>
<dbReference type="Proteomes" id="UP000717996">
    <property type="component" value="Unassembled WGS sequence"/>
</dbReference>
<sequence>MVRIYHVVNWFFVLLLFTTSVAFWVYFKVKQEVYVNDCQAQQNLQNNATASIYYTQILIPGKQLIAPGSDKSECINFIKSLVIASGVCVFVFNFLQLYWARSIGKYATTLKKHYQHQRLEVKDEDSVESD</sequence>
<keyword evidence="1" id="KW-1133">Transmembrane helix</keyword>
<organism evidence="2 3">
    <name type="scientific">Rhizopus oryzae</name>
    <name type="common">Mucormycosis agent</name>
    <name type="synonym">Rhizopus arrhizus var. delemar</name>
    <dbReference type="NCBI Taxonomy" id="64495"/>
    <lineage>
        <taxon>Eukaryota</taxon>
        <taxon>Fungi</taxon>
        <taxon>Fungi incertae sedis</taxon>
        <taxon>Mucoromycota</taxon>
        <taxon>Mucoromycotina</taxon>
        <taxon>Mucoromycetes</taxon>
        <taxon>Mucorales</taxon>
        <taxon>Mucorineae</taxon>
        <taxon>Rhizopodaceae</taxon>
        <taxon>Rhizopus</taxon>
    </lineage>
</organism>
<protein>
    <submittedName>
        <fullName evidence="2">Uncharacterized protein</fullName>
    </submittedName>
</protein>
<evidence type="ECO:0000256" key="1">
    <source>
        <dbReference type="SAM" id="Phobius"/>
    </source>
</evidence>
<keyword evidence="1" id="KW-0472">Membrane</keyword>
<dbReference type="EMBL" id="JAANIT010000023">
    <property type="protein sequence ID" value="KAG1553737.1"/>
    <property type="molecule type" value="Genomic_DNA"/>
</dbReference>
<name>A0A9P6YPQ2_RHIOR</name>
<accession>A0A9P6YPQ2</accession>
<dbReference type="OrthoDB" id="3239304at2759"/>
<comment type="caution">
    <text evidence="2">The sequence shown here is derived from an EMBL/GenBank/DDBJ whole genome shotgun (WGS) entry which is preliminary data.</text>
</comment>
<proteinExistence type="predicted"/>
<reference evidence="2" key="1">
    <citation type="journal article" date="2020" name="Microb. Genom.">
        <title>Genetic diversity of clinical and environmental Mucorales isolates obtained from an investigation of mucormycosis cases among solid organ transplant recipients.</title>
        <authorList>
            <person name="Nguyen M.H."/>
            <person name="Kaul D."/>
            <person name="Muto C."/>
            <person name="Cheng S.J."/>
            <person name="Richter R.A."/>
            <person name="Bruno V.M."/>
            <person name="Liu G."/>
            <person name="Beyhan S."/>
            <person name="Sundermann A.J."/>
            <person name="Mounaud S."/>
            <person name="Pasculle A.W."/>
            <person name="Nierman W.C."/>
            <person name="Driscoll E."/>
            <person name="Cumbie R."/>
            <person name="Clancy C.J."/>
            <person name="Dupont C.L."/>
        </authorList>
    </citation>
    <scope>NUCLEOTIDE SEQUENCE</scope>
    <source>
        <strain evidence="2">GL16</strain>
    </source>
</reference>